<evidence type="ECO:0000256" key="1">
    <source>
        <dbReference type="SAM" id="MobiDB-lite"/>
    </source>
</evidence>
<accession>A0ABW4X9S3</accession>
<reference evidence="3" key="1">
    <citation type="journal article" date="2019" name="Int. J. Syst. Evol. Microbiol.">
        <title>The Global Catalogue of Microorganisms (GCM) 10K type strain sequencing project: providing services to taxonomists for standard genome sequencing and annotation.</title>
        <authorList>
            <consortium name="The Broad Institute Genomics Platform"/>
            <consortium name="The Broad Institute Genome Sequencing Center for Infectious Disease"/>
            <person name="Wu L."/>
            <person name="Ma J."/>
        </authorList>
    </citation>
    <scope>NUCLEOTIDE SEQUENCE [LARGE SCALE GENOMIC DNA]</scope>
    <source>
        <strain evidence="3">JCM 3338</strain>
    </source>
</reference>
<proteinExistence type="predicted"/>
<dbReference type="InterPro" id="IPR006311">
    <property type="entry name" value="TAT_signal"/>
</dbReference>
<name>A0ABW4X9S3_9ACTN</name>
<dbReference type="RefSeq" id="WP_376873388.1">
    <property type="nucleotide sequence ID" value="NZ_JBHUHP010000007.1"/>
</dbReference>
<dbReference type="PROSITE" id="PS51318">
    <property type="entry name" value="TAT"/>
    <property type="match status" value="1"/>
</dbReference>
<keyword evidence="3" id="KW-1185">Reference proteome</keyword>
<gene>
    <name evidence="2" type="ORF">ACFSHS_06730</name>
</gene>
<organism evidence="2 3">
    <name type="scientific">Blastococcus deserti</name>
    <dbReference type="NCBI Taxonomy" id="2259033"/>
    <lineage>
        <taxon>Bacteria</taxon>
        <taxon>Bacillati</taxon>
        <taxon>Actinomycetota</taxon>
        <taxon>Actinomycetes</taxon>
        <taxon>Geodermatophilales</taxon>
        <taxon>Geodermatophilaceae</taxon>
        <taxon>Blastococcus</taxon>
    </lineage>
</organism>
<protein>
    <recommendedName>
        <fullName evidence="4">DUF4439 domain-containing protein</fullName>
    </recommendedName>
</protein>
<evidence type="ECO:0008006" key="4">
    <source>
        <dbReference type="Google" id="ProtNLM"/>
    </source>
</evidence>
<evidence type="ECO:0000313" key="2">
    <source>
        <dbReference type="EMBL" id="MFD2091270.1"/>
    </source>
</evidence>
<comment type="caution">
    <text evidence="2">The sequence shown here is derived from an EMBL/GenBank/DDBJ whole genome shotgun (WGS) entry which is preliminary data.</text>
</comment>
<feature type="region of interest" description="Disordered" evidence="1">
    <location>
        <begin position="94"/>
        <end position="115"/>
    </location>
</feature>
<dbReference type="Proteomes" id="UP001597402">
    <property type="component" value="Unassembled WGS sequence"/>
</dbReference>
<dbReference type="EMBL" id="JBHUHP010000007">
    <property type="protein sequence ID" value="MFD2091270.1"/>
    <property type="molecule type" value="Genomic_DNA"/>
</dbReference>
<evidence type="ECO:0000313" key="3">
    <source>
        <dbReference type="Proteomes" id="UP001597402"/>
    </source>
</evidence>
<feature type="compositionally biased region" description="Low complexity" evidence="1">
    <location>
        <begin position="95"/>
        <end position="111"/>
    </location>
</feature>
<sequence>MSPPLASGPPGFSRRTLLAASAAGLAVLATGCTSSSADEREKVTGEQADELTAQVAVQEGLVSAFVAAGAADPALAAEVSDLAAQADEQLARLRAAAPGSSAAPSSAAGGAPPAPATRAWLREQVALAASSHATACLDQSGARAALLGSIAAGLAGQDGRLA</sequence>